<dbReference type="Gene3D" id="6.10.250.1550">
    <property type="match status" value="1"/>
</dbReference>
<keyword evidence="7" id="KW-0862">Zinc</keyword>
<dbReference type="InterPro" id="IPR046949">
    <property type="entry name" value="HDAC4/5/7/9"/>
</dbReference>
<keyword evidence="4 12" id="KW-0678">Repressor</keyword>
<feature type="region of interest" description="Disordered" evidence="13">
    <location>
        <begin position="213"/>
        <end position="240"/>
    </location>
</feature>
<dbReference type="PANTHER" id="PTHR10625">
    <property type="entry name" value="HISTONE DEACETYLASE HDAC1-RELATED"/>
    <property type="match status" value="1"/>
</dbReference>
<feature type="region of interest" description="Disordered" evidence="13">
    <location>
        <begin position="1005"/>
        <end position="1057"/>
    </location>
</feature>
<name>A0ABP0GV44_CLALP</name>
<evidence type="ECO:0000256" key="3">
    <source>
        <dbReference type="ARBA" id="ARBA00012111"/>
    </source>
</evidence>
<organism evidence="15 16">
    <name type="scientific">Clavelina lepadiformis</name>
    <name type="common">Light-bulb sea squirt</name>
    <name type="synonym">Ascidia lepadiformis</name>
    <dbReference type="NCBI Taxonomy" id="159417"/>
    <lineage>
        <taxon>Eukaryota</taxon>
        <taxon>Metazoa</taxon>
        <taxon>Chordata</taxon>
        <taxon>Tunicata</taxon>
        <taxon>Ascidiacea</taxon>
        <taxon>Aplousobranchia</taxon>
        <taxon>Clavelinidae</taxon>
        <taxon>Clavelina</taxon>
    </lineage>
</organism>
<evidence type="ECO:0000256" key="6">
    <source>
        <dbReference type="ARBA" id="ARBA00022801"/>
    </source>
</evidence>
<comment type="similarity">
    <text evidence="2 12">Belongs to the histone deacetylase family. HD type 2 subfamily.</text>
</comment>
<keyword evidence="9 12" id="KW-0805">Transcription regulation</keyword>
<feature type="domain" description="Histone deacetylase" evidence="14">
    <location>
        <begin position="559"/>
        <end position="880"/>
    </location>
</feature>
<reference evidence="15 16" key="1">
    <citation type="submission" date="2024-02" db="EMBL/GenBank/DDBJ databases">
        <authorList>
            <person name="Daric V."/>
            <person name="Darras S."/>
        </authorList>
    </citation>
    <scope>NUCLEOTIDE SEQUENCE [LARGE SCALE GENOMIC DNA]</scope>
</reference>
<evidence type="ECO:0000256" key="9">
    <source>
        <dbReference type="ARBA" id="ARBA00023015"/>
    </source>
</evidence>
<feature type="compositionally biased region" description="Basic and acidic residues" evidence="13">
    <location>
        <begin position="963"/>
        <end position="973"/>
    </location>
</feature>
<comment type="catalytic activity">
    <reaction evidence="12">
        <text>N(6)-acetyl-L-lysyl-[histone] + H2O = L-lysyl-[histone] + acetate</text>
        <dbReference type="Rhea" id="RHEA:58196"/>
        <dbReference type="Rhea" id="RHEA-COMP:9845"/>
        <dbReference type="Rhea" id="RHEA-COMP:11338"/>
        <dbReference type="ChEBI" id="CHEBI:15377"/>
        <dbReference type="ChEBI" id="CHEBI:29969"/>
        <dbReference type="ChEBI" id="CHEBI:30089"/>
        <dbReference type="ChEBI" id="CHEBI:61930"/>
        <dbReference type="EC" id="3.5.1.98"/>
    </reaction>
</comment>
<comment type="subcellular location">
    <subcellularLocation>
        <location evidence="1 12">Nucleus</location>
    </subcellularLocation>
</comment>
<feature type="compositionally biased region" description="Polar residues" evidence="13">
    <location>
        <begin position="1021"/>
        <end position="1035"/>
    </location>
</feature>
<evidence type="ECO:0000256" key="10">
    <source>
        <dbReference type="ARBA" id="ARBA00023163"/>
    </source>
</evidence>
<dbReference type="InterPro" id="IPR037138">
    <property type="entry name" value="His_deacetylse_dom_sf"/>
</dbReference>
<dbReference type="PRINTS" id="PR01270">
    <property type="entry name" value="HDASUPER"/>
</dbReference>
<keyword evidence="6 12" id="KW-0378">Hydrolase</keyword>
<evidence type="ECO:0000256" key="12">
    <source>
        <dbReference type="PIRNR" id="PIRNR037911"/>
    </source>
</evidence>
<keyword evidence="5" id="KW-0479">Metal-binding</keyword>
<keyword evidence="16" id="KW-1185">Reference proteome</keyword>
<dbReference type="PANTHER" id="PTHR10625:SF5">
    <property type="entry name" value="HISTONE DEACETYLASE"/>
    <property type="match status" value="1"/>
</dbReference>
<gene>
    <name evidence="15" type="ORF">CVLEPA_LOCUS28261</name>
</gene>
<accession>A0ABP0GV44</accession>
<evidence type="ECO:0000256" key="7">
    <source>
        <dbReference type="ARBA" id="ARBA00022833"/>
    </source>
</evidence>
<evidence type="ECO:0000256" key="2">
    <source>
        <dbReference type="ARBA" id="ARBA00007738"/>
    </source>
</evidence>
<dbReference type="PIRSF" id="PIRSF037911">
    <property type="entry name" value="HDAC_II_euk"/>
    <property type="match status" value="1"/>
</dbReference>
<feature type="region of interest" description="Disordered" evidence="13">
    <location>
        <begin position="963"/>
        <end position="987"/>
    </location>
</feature>
<evidence type="ECO:0000256" key="1">
    <source>
        <dbReference type="ARBA" id="ARBA00004123"/>
    </source>
</evidence>
<evidence type="ECO:0000256" key="8">
    <source>
        <dbReference type="ARBA" id="ARBA00022853"/>
    </source>
</evidence>
<keyword evidence="8 12" id="KW-0156">Chromatin regulator</keyword>
<dbReference type="Gene3D" id="3.40.800.20">
    <property type="entry name" value="Histone deacetylase domain"/>
    <property type="match status" value="1"/>
</dbReference>
<evidence type="ECO:0000256" key="13">
    <source>
        <dbReference type="SAM" id="MobiDB-lite"/>
    </source>
</evidence>
<protein>
    <recommendedName>
        <fullName evidence="3 12">Histone deacetylase</fullName>
        <ecNumber evidence="3 12">3.5.1.98</ecNumber>
    </recommendedName>
</protein>
<dbReference type="EC" id="3.5.1.98" evidence="3 12"/>
<dbReference type="SUPFAM" id="SSF52768">
    <property type="entry name" value="Arginase/deacetylase"/>
    <property type="match status" value="1"/>
</dbReference>
<evidence type="ECO:0000256" key="11">
    <source>
        <dbReference type="ARBA" id="ARBA00023242"/>
    </source>
</evidence>
<comment type="function">
    <text evidence="12">Responsible for the deacetylation of lysine residues on the N-terminal part of the core histones (H2A, H2B, H3 and H4). Histone deacetylation gives a tag for epigenetic repression and plays an important role in transcriptional regulation, cell cycle progression and developmental events.</text>
</comment>
<feature type="compositionally biased region" description="Polar residues" evidence="13">
    <location>
        <begin position="307"/>
        <end position="325"/>
    </location>
</feature>
<sequence length="1057" mass="117529">MPLEGNLTVTSSNFVSRAPEMDDKFHTWRQQHELDRQVLLAQFQFQNSTLQQQHEHQLQEHFKMVLSQQRQEADQMKAANKTNELINSIKNKDKNKESAVASNAVKKHLQKFVIGRQKGKILDSYPSSLLDRPRGLHWAPSLDERTDSHDAIYPAGVYDNKYDDFPLRKTASEPNLKVRSRLKQKLSTDQRSSPLLARRNDVKADLANRLRKRINPELVNQTSESCNSAPNSTPSSPPNADIPMLSAIPHVEADLHGLNLHKPSDPSSSGDLYTSPSLPNILIGMSQKHGSEKGAFLLRDHDLSPLVSRTSSLPGPLTQSTSKRLSYSPPGPSCAPSKISSPPGPIRPSHLTRPHKTLIRTHSAPTTASQLQHHILQRKQARILQQQQKLLQNLGYVTRPEFAHLYPNLLPTHLENDDKQESYLKQYQAYKGLASARFPDLAEEKFTSENAEVHYPRNDSVHRVNFAPHPIPLLIKPDLPSTVQEEDLLQNSSYPQTIPETKYVKRIHELSHKPLLRTQSSPVTSFMKKDLSQEQYRCTTGIAYSPVMLKHGCACGDDHIENGGRLQAIWERLTKCGLVSDKPHTESMCELIDARKATTDELQLVHTQDHTLRYGTTSLARKELDLCSKFIVLPCGGVGVDNGIDIETVWNELDTINAARMAVGCTVDLALLVAENKLKNGFALVRPPGHHAQKSLAMAFCYFNSVAVAARKLQAEAKMRRILIVDWDIHHCNGTQNIFYHDATVLVISLHRYDDGKFFPGTGAIQEVGAGRGVGYNVNIAFNSGLQPPMGDAEYLAAFHAVVLPIAQEFDPDFVLVSSGFSAAKGHPPALGGYTVSPQCFGYLTQSLSHLANGRLVLVLEGGFELQSLSDCSEACVRVLLGDSEFASLPEESITQKPHNLAVTAIRRVISIQAKYWRWLDVSLANLSHQEWTSLARENETVRAMASLSVKAQNNVNMRERMTSWHSEHRTCSMDKGTSGESFPKDNETSKALYENVLVVDEKSPSDISMSAESSPLDVVGTSNPSSPCSVPNLNRTDEIIDDVSNNREECMSKEAS</sequence>
<evidence type="ECO:0000256" key="4">
    <source>
        <dbReference type="ARBA" id="ARBA00022491"/>
    </source>
</evidence>
<proteinExistence type="inferred from homology"/>
<dbReference type="EMBL" id="CAWYQH010000141">
    <property type="protein sequence ID" value="CAK8694938.1"/>
    <property type="molecule type" value="Genomic_DNA"/>
</dbReference>
<dbReference type="InterPro" id="IPR023801">
    <property type="entry name" value="His_deacetylse_dom"/>
</dbReference>
<feature type="compositionally biased region" description="Basic and acidic residues" evidence="13">
    <location>
        <begin position="1045"/>
        <end position="1057"/>
    </location>
</feature>
<evidence type="ECO:0000313" key="15">
    <source>
        <dbReference type="EMBL" id="CAK8694938.1"/>
    </source>
</evidence>
<dbReference type="Proteomes" id="UP001642483">
    <property type="component" value="Unassembled WGS sequence"/>
</dbReference>
<dbReference type="Pfam" id="PF00850">
    <property type="entry name" value="Hist_deacetyl"/>
    <property type="match status" value="1"/>
</dbReference>
<feature type="region of interest" description="Disordered" evidence="13">
    <location>
        <begin position="176"/>
        <end position="200"/>
    </location>
</feature>
<dbReference type="InterPro" id="IPR000286">
    <property type="entry name" value="HDACs"/>
</dbReference>
<evidence type="ECO:0000313" key="16">
    <source>
        <dbReference type="Proteomes" id="UP001642483"/>
    </source>
</evidence>
<keyword evidence="10 12" id="KW-0804">Transcription</keyword>
<feature type="region of interest" description="Disordered" evidence="13">
    <location>
        <begin position="307"/>
        <end position="349"/>
    </location>
</feature>
<evidence type="ECO:0000259" key="14">
    <source>
        <dbReference type="Pfam" id="PF00850"/>
    </source>
</evidence>
<comment type="caution">
    <text evidence="15">The sequence shown here is derived from an EMBL/GenBank/DDBJ whole genome shotgun (WGS) entry which is preliminary data.</text>
</comment>
<keyword evidence="11" id="KW-0539">Nucleus</keyword>
<dbReference type="InterPro" id="IPR023696">
    <property type="entry name" value="Ureohydrolase_dom_sf"/>
</dbReference>
<evidence type="ECO:0000256" key="5">
    <source>
        <dbReference type="ARBA" id="ARBA00022723"/>
    </source>
</evidence>